<comment type="caution">
    <text evidence="3">The sequence shown here is derived from an EMBL/GenBank/DDBJ whole genome shotgun (WGS) entry which is preliminary data.</text>
</comment>
<sequence>MLALFLPALLPPIPALTASKSPLYQERCMWVEGLENRQGPSWEEGEEEEKGCIKPWTGVSDKRKKVSLSLPALQAPSKTGRLGDTTAQRKNRPMKPAAPLCVQTPRLELFSSSARAR</sequence>
<dbReference type="AlphaFoldDB" id="A0AAD4M3R4"/>
<proteinExistence type="predicted"/>
<reference evidence="3" key="1">
    <citation type="journal article" date="2022" name="New Phytol.">
        <title>Evolutionary transition to the ectomycorrhizal habit in the genomes of a hyperdiverse lineage of mushroom-forming fungi.</title>
        <authorList>
            <person name="Looney B."/>
            <person name="Miyauchi S."/>
            <person name="Morin E."/>
            <person name="Drula E."/>
            <person name="Courty P.E."/>
            <person name="Kohler A."/>
            <person name="Kuo A."/>
            <person name="LaButti K."/>
            <person name="Pangilinan J."/>
            <person name="Lipzen A."/>
            <person name="Riley R."/>
            <person name="Andreopoulos W."/>
            <person name="He G."/>
            <person name="Johnson J."/>
            <person name="Nolan M."/>
            <person name="Tritt A."/>
            <person name="Barry K.W."/>
            <person name="Grigoriev I.V."/>
            <person name="Nagy L.G."/>
            <person name="Hibbett D."/>
            <person name="Henrissat B."/>
            <person name="Matheny P.B."/>
            <person name="Labbe J."/>
            <person name="Martin F.M."/>
        </authorList>
    </citation>
    <scope>NUCLEOTIDE SEQUENCE</scope>
    <source>
        <strain evidence="3">BPL690</strain>
    </source>
</reference>
<name>A0AAD4M3R4_9AGAM</name>
<evidence type="ECO:0000313" key="4">
    <source>
        <dbReference type="Proteomes" id="UP001203297"/>
    </source>
</evidence>
<feature type="signal peptide" evidence="2">
    <location>
        <begin position="1"/>
        <end position="18"/>
    </location>
</feature>
<keyword evidence="4" id="KW-1185">Reference proteome</keyword>
<accession>A0AAD4M3R4</accession>
<organism evidence="3 4">
    <name type="scientific">Multifurca ochricompacta</name>
    <dbReference type="NCBI Taxonomy" id="376703"/>
    <lineage>
        <taxon>Eukaryota</taxon>
        <taxon>Fungi</taxon>
        <taxon>Dikarya</taxon>
        <taxon>Basidiomycota</taxon>
        <taxon>Agaricomycotina</taxon>
        <taxon>Agaricomycetes</taxon>
        <taxon>Russulales</taxon>
        <taxon>Russulaceae</taxon>
        <taxon>Multifurca</taxon>
    </lineage>
</organism>
<feature type="region of interest" description="Disordered" evidence="1">
    <location>
        <begin position="73"/>
        <end position="97"/>
    </location>
</feature>
<evidence type="ECO:0000313" key="3">
    <source>
        <dbReference type="EMBL" id="KAI0298473.1"/>
    </source>
</evidence>
<evidence type="ECO:0000256" key="1">
    <source>
        <dbReference type="SAM" id="MobiDB-lite"/>
    </source>
</evidence>
<keyword evidence="2" id="KW-0732">Signal</keyword>
<dbReference type="EMBL" id="WTXG01000028">
    <property type="protein sequence ID" value="KAI0298473.1"/>
    <property type="molecule type" value="Genomic_DNA"/>
</dbReference>
<evidence type="ECO:0000256" key="2">
    <source>
        <dbReference type="SAM" id="SignalP"/>
    </source>
</evidence>
<dbReference type="Proteomes" id="UP001203297">
    <property type="component" value="Unassembled WGS sequence"/>
</dbReference>
<feature type="chain" id="PRO_5042130400" evidence="2">
    <location>
        <begin position="19"/>
        <end position="117"/>
    </location>
</feature>
<protein>
    <submittedName>
        <fullName evidence="3">Uncharacterized protein</fullName>
    </submittedName>
</protein>
<gene>
    <name evidence="3" type="ORF">B0F90DRAFT_705410</name>
</gene>